<dbReference type="InterPro" id="IPR023997">
    <property type="entry name" value="TonB-dep_OMP_SusC/RagA_CS"/>
</dbReference>
<feature type="domain" description="TonB-dependent receptor plug" evidence="12">
    <location>
        <begin position="129"/>
        <end position="243"/>
    </location>
</feature>
<evidence type="ECO:0000256" key="2">
    <source>
        <dbReference type="ARBA" id="ARBA00022448"/>
    </source>
</evidence>
<dbReference type="InterPro" id="IPR039426">
    <property type="entry name" value="TonB-dep_rcpt-like"/>
</dbReference>
<evidence type="ECO:0000313" key="13">
    <source>
        <dbReference type="EMBL" id="GAA4433094.1"/>
    </source>
</evidence>
<evidence type="ECO:0000313" key="14">
    <source>
        <dbReference type="Proteomes" id="UP001501508"/>
    </source>
</evidence>
<comment type="caution">
    <text evidence="13">The sequence shown here is derived from an EMBL/GenBank/DDBJ whole genome shotgun (WGS) entry which is preliminary data.</text>
</comment>
<feature type="domain" description="TonB-dependent receptor-like beta-barrel" evidence="11">
    <location>
        <begin position="421"/>
        <end position="840"/>
    </location>
</feature>
<evidence type="ECO:0000256" key="4">
    <source>
        <dbReference type="ARBA" id="ARBA00022692"/>
    </source>
</evidence>
<dbReference type="RefSeq" id="WP_345026573.1">
    <property type="nucleotide sequence ID" value="NZ_BAABEY010000002.1"/>
</dbReference>
<keyword evidence="13" id="KW-0675">Receptor</keyword>
<keyword evidence="5 9" id="KW-0798">TonB box</keyword>
<dbReference type="NCBIfam" id="TIGR04056">
    <property type="entry name" value="OMP_RagA_SusC"/>
    <property type="match status" value="1"/>
</dbReference>
<evidence type="ECO:0000259" key="11">
    <source>
        <dbReference type="Pfam" id="PF00593"/>
    </source>
</evidence>
<comment type="subcellular location">
    <subcellularLocation>
        <location evidence="1 8">Cell outer membrane</location>
        <topology evidence="1 8">Multi-pass membrane protein</topology>
    </subcellularLocation>
</comment>
<evidence type="ECO:0000256" key="8">
    <source>
        <dbReference type="PROSITE-ProRule" id="PRU01360"/>
    </source>
</evidence>
<keyword evidence="3 8" id="KW-1134">Transmembrane beta strand</keyword>
<dbReference type="Gene3D" id="2.40.170.20">
    <property type="entry name" value="TonB-dependent receptor, beta-barrel domain"/>
    <property type="match status" value="1"/>
</dbReference>
<name>A0ABP8LNG4_9BACT</name>
<keyword evidence="7 8" id="KW-0998">Cell outer membrane</keyword>
<proteinExistence type="inferred from homology"/>
<dbReference type="InterPro" id="IPR037066">
    <property type="entry name" value="Plug_dom_sf"/>
</dbReference>
<evidence type="ECO:0000256" key="6">
    <source>
        <dbReference type="ARBA" id="ARBA00023136"/>
    </source>
</evidence>
<evidence type="ECO:0000256" key="9">
    <source>
        <dbReference type="RuleBase" id="RU003357"/>
    </source>
</evidence>
<dbReference type="InterPro" id="IPR036942">
    <property type="entry name" value="Beta-barrel_TonB_sf"/>
</dbReference>
<dbReference type="Gene3D" id="2.170.130.10">
    <property type="entry name" value="TonB-dependent receptor, plug domain"/>
    <property type="match status" value="1"/>
</dbReference>
<dbReference type="InterPro" id="IPR000531">
    <property type="entry name" value="Beta-barrel_TonB"/>
</dbReference>
<dbReference type="Pfam" id="PF00593">
    <property type="entry name" value="TonB_dep_Rec_b-barrel"/>
    <property type="match status" value="1"/>
</dbReference>
<evidence type="ECO:0000259" key="12">
    <source>
        <dbReference type="Pfam" id="PF07715"/>
    </source>
</evidence>
<dbReference type="Gene3D" id="2.60.40.1120">
    <property type="entry name" value="Carboxypeptidase-like, regulatory domain"/>
    <property type="match status" value="1"/>
</dbReference>
<reference evidence="14" key="1">
    <citation type="journal article" date="2019" name="Int. J. Syst. Evol. Microbiol.">
        <title>The Global Catalogue of Microorganisms (GCM) 10K type strain sequencing project: providing services to taxonomists for standard genome sequencing and annotation.</title>
        <authorList>
            <consortium name="The Broad Institute Genomics Platform"/>
            <consortium name="The Broad Institute Genome Sequencing Center for Infectious Disease"/>
            <person name="Wu L."/>
            <person name="Ma J."/>
        </authorList>
    </citation>
    <scope>NUCLEOTIDE SEQUENCE [LARGE SCALE GENOMIC DNA]</scope>
    <source>
        <strain evidence="14">JCM 31920</strain>
    </source>
</reference>
<keyword evidence="6 8" id="KW-0472">Membrane</keyword>
<dbReference type="SUPFAM" id="SSF49464">
    <property type="entry name" value="Carboxypeptidase regulatory domain-like"/>
    <property type="match status" value="1"/>
</dbReference>
<dbReference type="PROSITE" id="PS52016">
    <property type="entry name" value="TONB_DEPENDENT_REC_3"/>
    <property type="match status" value="1"/>
</dbReference>
<evidence type="ECO:0000256" key="1">
    <source>
        <dbReference type="ARBA" id="ARBA00004571"/>
    </source>
</evidence>
<dbReference type="InterPro" id="IPR012910">
    <property type="entry name" value="Plug_dom"/>
</dbReference>
<evidence type="ECO:0000256" key="5">
    <source>
        <dbReference type="ARBA" id="ARBA00023077"/>
    </source>
</evidence>
<dbReference type="NCBIfam" id="TIGR04057">
    <property type="entry name" value="SusC_RagA_signa"/>
    <property type="match status" value="1"/>
</dbReference>
<evidence type="ECO:0000256" key="10">
    <source>
        <dbReference type="SAM" id="SignalP"/>
    </source>
</evidence>
<dbReference type="InterPro" id="IPR023996">
    <property type="entry name" value="TonB-dep_OMP_SusC/RagA"/>
</dbReference>
<keyword evidence="4 8" id="KW-0812">Transmembrane</keyword>
<dbReference type="Pfam" id="PF13715">
    <property type="entry name" value="CarbopepD_reg_2"/>
    <property type="match status" value="1"/>
</dbReference>
<keyword evidence="10" id="KW-0732">Signal</keyword>
<dbReference type="Pfam" id="PF07715">
    <property type="entry name" value="Plug"/>
    <property type="match status" value="1"/>
</dbReference>
<keyword evidence="14" id="KW-1185">Reference proteome</keyword>
<comment type="similarity">
    <text evidence="8 9">Belongs to the TonB-dependent receptor family.</text>
</comment>
<gene>
    <name evidence="13" type="ORF">GCM10023091_06200</name>
</gene>
<evidence type="ECO:0000256" key="3">
    <source>
        <dbReference type="ARBA" id="ARBA00022452"/>
    </source>
</evidence>
<sequence length="1024" mass="109568">MKLLKHLFQSICAGLFWVGSTTTVQAGAVPPADRTITGTVTSLSPSGQPEALPGVNVTLKGSARGTLSDAGGKYTLEVPDNGGVLIFSFVGYASQEIEVGSASIVNAAMVPDNKSLEEVVVIGYGTARKSDLAGSVASISEAAIKQMPITSMEQAMQGRMPGVQVQQSSGQPGAGISIRVRGASSIAGGNEPLYVIDGLPQYNDDPKLANGLATINPADIATIEVLKDAASTAIYGSRGSNGVVMITSKTGRAGKPVISFESSAGVQSIRQKLDLMNAAEYLDYTKAFYRNSNMTVPAELANFNGTTDTDWQGEVLRDAIFTNNNLSVSGGSDRTKYFISGGYLDQQGIITNTGYKRGALRLNVDSKVSDRFSVQGRMTASRGAQRGFSPGLGDNARNFGKSGIGGTLQSVPVAPVYNENGTYSNPVFFSFNTPDNENPVAFAKEALDKSTTTRVQGGVDFRVELVKNLTNNTRFFGDFYHIRKDLYFPRVLLSAGSGIGFAQLGNYDKLSLLAEDYLEYKVDLSEKSYLDVVAGVSLQKDRTNSTDLEASGFGSDVLKNYNFSSAASISKPVTDIVEQAVASAFGRLRLTLQNKYLFSASLRRDGASVFAQNNKYGVFPSVSGAWKLSEEPFMTGLKWISNAKIRASWGKAGNPAIRPYQSLLLGRIVNTGQGAGAGLAVGIAPTFPNPDLKWETGVQTDIGFDADFFGSRIRLGVDYYIKTTRDLLTLVQVAPSAGIGAGIASSPGQILQNAGTVRNKGWEFSLGATLFENENWSIELDANLSTNQNKVIATKDGKDVPNYVANDASRSTSIIRKGYPLSAFFGPRFTGLNDAGVPQYENLNGDKNAAGEDIINSADNQFLGSPYPKVFYGLAPRIKFRKLSLSMLWAGVEGAIINNVGLGFLTNPTAISSSNKLMAAKTFYPVPSQAAANKHLVGSSRFMESGDFFRMRNIRLGYDFSFPDSRFIRAVNLYLSGQNLLTFTKYSGFDPEVNSLSGNDRRQGLDFAAYPSAKTVTLGAGITF</sequence>
<feature type="signal peptide" evidence="10">
    <location>
        <begin position="1"/>
        <end position="26"/>
    </location>
</feature>
<evidence type="ECO:0000256" key="7">
    <source>
        <dbReference type="ARBA" id="ARBA00023237"/>
    </source>
</evidence>
<dbReference type="EMBL" id="BAABEY010000002">
    <property type="protein sequence ID" value="GAA4433094.1"/>
    <property type="molecule type" value="Genomic_DNA"/>
</dbReference>
<feature type="chain" id="PRO_5046730522" evidence="10">
    <location>
        <begin position="27"/>
        <end position="1024"/>
    </location>
</feature>
<organism evidence="13 14">
    <name type="scientific">Ravibacter arvi</name>
    <dbReference type="NCBI Taxonomy" id="2051041"/>
    <lineage>
        <taxon>Bacteria</taxon>
        <taxon>Pseudomonadati</taxon>
        <taxon>Bacteroidota</taxon>
        <taxon>Cytophagia</taxon>
        <taxon>Cytophagales</taxon>
        <taxon>Spirosomataceae</taxon>
        <taxon>Ravibacter</taxon>
    </lineage>
</organism>
<dbReference type="InterPro" id="IPR008969">
    <property type="entry name" value="CarboxyPept-like_regulatory"/>
</dbReference>
<protein>
    <submittedName>
        <fullName evidence="13">TonB-dependent receptor</fullName>
    </submittedName>
</protein>
<accession>A0ABP8LNG4</accession>
<dbReference type="SUPFAM" id="SSF56935">
    <property type="entry name" value="Porins"/>
    <property type="match status" value="1"/>
</dbReference>
<dbReference type="Proteomes" id="UP001501508">
    <property type="component" value="Unassembled WGS sequence"/>
</dbReference>
<keyword evidence="2 8" id="KW-0813">Transport</keyword>